<dbReference type="Proteomes" id="UP001054837">
    <property type="component" value="Unassembled WGS sequence"/>
</dbReference>
<evidence type="ECO:0000313" key="2">
    <source>
        <dbReference type="EMBL" id="GIY58322.1"/>
    </source>
</evidence>
<reference evidence="2 3" key="1">
    <citation type="submission" date="2021-06" db="EMBL/GenBank/DDBJ databases">
        <title>Caerostris darwini draft genome.</title>
        <authorList>
            <person name="Kono N."/>
            <person name="Arakawa K."/>
        </authorList>
    </citation>
    <scope>NUCLEOTIDE SEQUENCE [LARGE SCALE GENOMIC DNA]</scope>
</reference>
<name>A0AAV4UKE8_9ARAC</name>
<feature type="region of interest" description="Disordered" evidence="1">
    <location>
        <begin position="1"/>
        <end position="49"/>
    </location>
</feature>
<dbReference type="AlphaFoldDB" id="A0AAV4UKE8"/>
<comment type="caution">
    <text evidence="2">The sequence shown here is derived from an EMBL/GenBank/DDBJ whole genome shotgun (WGS) entry which is preliminary data.</text>
</comment>
<proteinExistence type="predicted"/>
<dbReference type="EMBL" id="BPLQ01011490">
    <property type="protein sequence ID" value="GIY58322.1"/>
    <property type="molecule type" value="Genomic_DNA"/>
</dbReference>
<evidence type="ECO:0000313" key="3">
    <source>
        <dbReference type="Proteomes" id="UP001054837"/>
    </source>
</evidence>
<keyword evidence="3" id="KW-1185">Reference proteome</keyword>
<sequence length="249" mass="27718">MVPRVTRPTGPLTKGGVGGEKNAQRFGKRGTQEEVPLLRSSPHSPSHVGVFPARRHAIAGRHLRPNFKRNLAEGQPFRRRYITANLFPDKLESNTFGYEIASVCTSASWIGCPRVGRSRKSDGATHQVTVNGNKSGLPASSFVPDRLREIRLSVPQRIPPHSAFQFKKHACLIELYHFSKFEHFTFSSDATHPRNAIGSFLFLERALFFVLVSGMKSSPGARSVVICLPTRTTELRRAISSKTIEMKRA</sequence>
<organism evidence="2 3">
    <name type="scientific">Caerostris darwini</name>
    <dbReference type="NCBI Taxonomy" id="1538125"/>
    <lineage>
        <taxon>Eukaryota</taxon>
        <taxon>Metazoa</taxon>
        <taxon>Ecdysozoa</taxon>
        <taxon>Arthropoda</taxon>
        <taxon>Chelicerata</taxon>
        <taxon>Arachnida</taxon>
        <taxon>Araneae</taxon>
        <taxon>Araneomorphae</taxon>
        <taxon>Entelegynae</taxon>
        <taxon>Araneoidea</taxon>
        <taxon>Araneidae</taxon>
        <taxon>Caerostris</taxon>
    </lineage>
</organism>
<protein>
    <submittedName>
        <fullName evidence="2">Uncharacterized protein</fullName>
    </submittedName>
</protein>
<evidence type="ECO:0000256" key="1">
    <source>
        <dbReference type="SAM" id="MobiDB-lite"/>
    </source>
</evidence>
<accession>A0AAV4UKE8</accession>
<gene>
    <name evidence="2" type="ORF">CDAR_294811</name>
</gene>